<protein>
    <submittedName>
        <fullName evidence="1">DUF6272 family protein</fullName>
    </submittedName>
</protein>
<name>A0AAW9RY64_9BACT</name>
<evidence type="ECO:0000313" key="1">
    <source>
        <dbReference type="EMBL" id="MEN7548732.1"/>
    </source>
</evidence>
<gene>
    <name evidence="1" type="ORF">AAG747_12480</name>
</gene>
<dbReference type="InterPro" id="IPR046239">
    <property type="entry name" value="DUF6272"/>
</dbReference>
<dbReference type="EMBL" id="JBDKWZ010000006">
    <property type="protein sequence ID" value="MEN7548732.1"/>
    <property type="molecule type" value="Genomic_DNA"/>
</dbReference>
<proteinExistence type="predicted"/>
<keyword evidence="2" id="KW-1185">Reference proteome</keyword>
<comment type="caution">
    <text evidence="1">The sequence shown here is derived from an EMBL/GenBank/DDBJ whole genome shotgun (WGS) entry which is preliminary data.</text>
</comment>
<evidence type="ECO:0000313" key="2">
    <source>
        <dbReference type="Proteomes" id="UP001403385"/>
    </source>
</evidence>
<sequence>MGFLFGSTDKSDKPKVIFSYRGHLTARQYDDLFFLIESKILEFVPKKSLQRKIQVIIIELLQNVRQNMEVNLKARVDGFAFLDFLIVKKGKTIEIMCGNLALPIEVQTAVKRIEIVNRLTKEQLVQAYREILGNGKFTARGGAGLGIYDVKRKSGQNIQYQVKPTKNQETLFLKLLVTVSIK</sequence>
<dbReference type="Proteomes" id="UP001403385">
    <property type="component" value="Unassembled WGS sequence"/>
</dbReference>
<dbReference type="AlphaFoldDB" id="A0AAW9RY64"/>
<accession>A0AAW9RY64</accession>
<reference evidence="1 2" key="1">
    <citation type="submission" date="2024-04" db="EMBL/GenBank/DDBJ databases">
        <title>Novel genus in family Flammeovirgaceae.</title>
        <authorList>
            <person name="Nguyen T.H."/>
            <person name="Vuong T.Q."/>
            <person name="Le H."/>
            <person name="Kim S.-G."/>
        </authorList>
    </citation>
    <scope>NUCLEOTIDE SEQUENCE [LARGE SCALE GENOMIC DNA]</scope>
    <source>
        <strain evidence="1 2">JCM 23209</strain>
    </source>
</reference>
<dbReference type="Pfam" id="PF19788">
    <property type="entry name" value="DUF6272"/>
    <property type="match status" value="1"/>
</dbReference>
<dbReference type="RefSeq" id="WP_346821509.1">
    <property type="nucleotide sequence ID" value="NZ_JBDKWZ010000006.1"/>
</dbReference>
<organism evidence="1 2">
    <name type="scientific">Rapidithrix thailandica</name>
    <dbReference type="NCBI Taxonomy" id="413964"/>
    <lineage>
        <taxon>Bacteria</taxon>
        <taxon>Pseudomonadati</taxon>
        <taxon>Bacteroidota</taxon>
        <taxon>Cytophagia</taxon>
        <taxon>Cytophagales</taxon>
        <taxon>Flammeovirgaceae</taxon>
        <taxon>Rapidithrix</taxon>
    </lineage>
</organism>